<evidence type="ECO:0000313" key="1">
    <source>
        <dbReference type="EMBL" id="RZC63721.1"/>
    </source>
</evidence>
<organism evidence="1 2">
    <name type="scientific">Papaver somniferum</name>
    <name type="common">Opium poppy</name>
    <dbReference type="NCBI Taxonomy" id="3469"/>
    <lineage>
        <taxon>Eukaryota</taxon>
        <taxon>Viridiplantae</taxon>
        <taxon>Streptophyta</taxon>
        <taxon>Embryophyta</taxon>
        <taxon>Tracheophyta</taxon>
        <taxon>Spermatophyta</taxon>
        <taxon>Magnoliopsida</taxon>
        <taxon>Ranunculales</taxon>
        <taxon>Papaveraceae</taxon>
        <taxon>Papaveroideae</taxon>
        <taxon>Papaver</taxon>
    </lineage>
</organism>
<dbReference type="Proteomes" id="UP000316621">
    <property type="component" value="Chromosome 5"/>
</dbReference>
<dbReference type="EMBL" id="CM010719">
    <property type="protein sequence ID" value="RZC63721.1"/>
    <property type="molecule type" value="Genomic_DNA"/>
</dbReference>
<sequence>MFTSVMSENHCFDTNLSYKNQCVLSNLTVMHGSFSAIDGCDYSSNGKDKSWLRTSPLSKPSSDIDNSDYGNAALHLHFVVIGAPQIYNSEKGVNLRSSSH</sequence>
<gene>
    <name evidence="1" type="ORF">C5167_025497</name>
</gene>
<evidence type="ECO:0000313" key="2">
    <source>
        <dbReference type="Proteomes" id="UP000316621"/>
    </source>
</evidence>
<reference evidence="1 2" key="1">
    <citation type="journal article" date="2018" name="Science">
        <title>The opium poppy genome and morphinan production.</title>
        <authorList>
            <person name="Guo L."/>
            <person name="Winzer T."/>
            <person name="Yang X."/>
            <person name="Li Y."/>
            <person name="Ning Z."/>
            <person name="He Z."/>
            <person name="Teodor R."/>
            <person name="Lu Y."/>
            <person name="Bowser T.A."/>
            <person name="Graham I.A."/>
            <person name="Ye K."/>
        </authorList>
    </citation>
    <scope>NUCLEOTIDE SEQUENCE [LARGE SCALE GENOMIC DNA]</scope>
    <source>
        <strain evidence="2">cv. HN1</strain>
        <tissue evidence="1">Leaves</tissue>
    </source>
</reference>
<dbReference type="Gramene" id="RZC63721">
    <property type="protein sequence ID" value="RZC63721"/>
    <property type="gene ID" value="C5167_025497"/>
</dbReference>
<keyword evidence="2" id="KW-1185">Reference proteome</keyword>
<proteinExistence type="predicted"/>
<dbReference type="AlphaFoldDB" id="A0A4Y7JUU8"/>
<name>A0A4Y7JUU8_PAPSO</name>
<accession>A0A4Y7JUU8</accession>
<protein>
    <submittedName>
        <fullName evidence="1">Uncharacterized protein</fullName>
    </submittedName>
</protein>